<protein>
    <submittedName>
        <fullName evidence="5">Nuclease</fullName>
    </submittedName>
</protein>
<dbReference type="PROSITE" id="PS50830">
    <property type="entry name" value="TNASE_3"/>
    <property type="match status" value="1"/>
</dbReference>
<keyword evidence="6" id="KW-1185">Reference proteome</keyword>
<dbReference type="AlphaFoldDB" id="A0A3D8YB10"/>
<evidence type="ECO:0000259" key="4">
    <source>
        <dbReference type="PROSITE" id="PS50830"/>
    </source>
</evidence>
<keyword evidence="2" id="KW-0255">Endonuclease</keyword>
<dbReference type="GO" id="GO:0004519">
    <property type="term" value="F:endonuclease activity"/>
    <property type="evidence" value="ECO:0007669"/>
    <property type="project" value="UniProtKB-KW"/>
</dbReference>
<accession>A0A3D8YB10</accession>
<dbReference type="PANTHER" id="PTHR12302:SF3">
    <property type="entry name" value="SERINE_THREONINE-PROTEIN KINASE 31"/>
    <property type="match status" value="1"/>
</dbReference>
<reference evidence="5 6" key="1">
    <citation type="submission" date="2018-07" db="EMBL/GenBank/DDBJ databases">
        <title>Dyadobacter roseus sp. nov., isolated from rose rhizosphere soil.</title>
        <authorList>
            <person name="Chen L."/>
        </authorList>
    </citation>
    <scope>NUCLEOTIDE SEQUENCE [LARGE SCALE GENOMIC DNA]</scope>
    <source>
        <strain evidence="5 6">RS19</strain>
    </source>
</reference>
<dbReference type="PANTHER" id="PTHR12302">
    <property type="entry name" value="EBNA2 BINDING PROTEIN P100"/>
    <property type="match status" value="1"/>
</dbReference>
<evidence type="ECO:0000256" key="1">
    <source>
        <dbReference type="ARBA" id="ARBA00022722"/>
    </source>
</evidence>
<dbReference type="GO" id="GO:0016787">
    <property type="term" value="F:hydrolase activity"/>
    <property type="evidence" value="ECO:0007669"/>
    <property type="project" value="UniProtKB-KW"/>
</dbReference>
<dbReference type="Proteomes" id="UP000256373">
    <property type="component" value="Unassembled WGS sequence"/>
</dbReference>
<keyword evidence="1" id="KW-0540">Nuclease</keyword>
<feature type="domain" description="TNase-like" evidence="4">
    <location>
        <begin position="21"/>
        <end position="153"/>
    </location>
</feature>
<gene>
    <name evidence="5" type="ORF">DSL64_19140</name>
</gene>
<comment type="caution">
    <text evidence="5">The sequence shown here is derived from an EMBL/GenBank/DDBJ whole genome shotgun (WGS) entry which is preliminary data.</text>
</comment>
<dbReference type="SMART" id="SM00318">
    <property type="entry name" value="SNc"/>
    <property type="match status" value="1"/>
</dbReference>
<evidence type="ECO:0000256" key="3">
    <source>
        <dbReference type="ARBA" id="ARBA00022801"/>
    </source>
</evidence>
<keyword evidence="3" id="KW-0378">Hydrolase</keyword>
<dbReference type="Pfam" id="PF00565">
    <property type="entry name" value="SNase"/>
    <property type="match status" value="1"/>
</dbReference>
<dbReference type="SUPFAM" id="SSF50199">
    <property type="entry name" value="Staphylococcal nuclease"/>
    <property type="match status" value="1"/>
</dbReference>
<dbReference type="Gene3D" id="2.40.50.90">
    <property type="match status" value="1"/>
</dbReference>
<proteinExistence type="predicted"/>
<evidence type="ECO:0000256" key="2">
    <source>
        <dbReference type="ARBA" id="ARBA00022759"/>
    </source>
</evidence>
<evidence type="ECO:0000313" key="5">
    <source>
        <dbReference type="EMBL" id="REA59098.1"/>
    </source>
</evidence>
<dbReference type="EMBL" id="QNUL01000017">
    <property type="protein sequence ID" value="REA59098.1"/>
    <property type="molecule type" value="Genomic_DNA"/>
</dbReference>
<sequence>MGSFKQTTRQQPIQKSDVLPADLKAEVIGIQDGDTIELKFIYTNKKAGRRSGLPLRIRFLHVNSPERGRPYYKIAKQFTSDKCFRKTVRIRHAGNFDKYGRLLGEVVLPDGKVLNKELVRQGLAVHFKKYSSSAEYANLEIQAQRKKIGIWSLDGVNLGKL</sequence>
<dbReference type="InterPro" id="IPR016071">
    <property type="entry name" value="Staphylococal_nuclease_OB-fold"/>
</dbReference>
<name>A0A3D8YB10_9BACT</name>
<dbReference type="OrthoDB" id="9805504at2"/>
<organism evidence="5 6">
    <name type="scientific">Dyadobacter luteus</name>
    <dbReference type="NCBI Taxonomy" id="2259619"/>
    <lineage>
        <taxon>Bacteria</taxon>
        <taxon>Pseudomonadati</taxon>
        <taxon>Bacteroidota</taxon>
        <taxon>Cytophagia</taxon>
        <taxon>Cytophagales</taxon>
        <taxon>Spirosomataceae</taxon>
        <taxon>Dyadobacter</taxon>
    </lineage>
</organism>
<evidence type="ECO:0000313" key="6">
    <source>
        <dbReference type="Proteomes" id="UP000256373"/>
    </source>
</evidence>
<dbReference type="InterPro" id="IPR035437">
    <property type="entry name" value="SNase_OB-fold_sf"/>
</dbReference>